<keyword evidence="2" id="KW-1185">Reference proteome</keyword>
<accession>A0A7U7PYL8</accession>
<sequence>MSANGLAPFFYKKEVAGFHWVHVPPPLRIRESVKINTT</sequence>
<dbReference type="AlphaFoldDB" id="A0A7U7PYL8"/>
<protein>
    <submittedName>
        <fullName evidence="1">Uncharacterized protein</fullName>
    </submittedName>
</protein>
<comment type="caution">
    <text evidence="1">The sequence shown here is derived from an EMBL/GenBank/DDBJ whole genome shotgun (WGS) entry which is preliminary data.</text>
</comment>
<gene>
    <name evidence="1" type="ORF">BN1326_90025</name>
</gene>
<organism evidence="1 2">
    <name type="scientific">Staphylococcus argenteus</name>
    <dbReference type="NCBI Taxonomy" id="985002"/>
    <lineage>
        <taxon>Bacteria</taxon>
        <taxon>Bacillati</taxon>
        <taxon>Bacillota</taxon>
        <taxon>Bacilli</taxon>
        <taxon>Bacillales</taxon>
        <taxon>Staphylococcaceae</taxon>
        <taxon>Staphylococcus</taxon>
    </lineage>
</organism>
<name>A0A7U7PYL8_9STAP</name>
<evidence type="ECO:0000313" key="1">
    <source>
        <dbReference type="EMBL" id="CRI29274.1"/>
    </source>
</evidence>
<dbReference type="Proteomes" id="UP000236509">
    <property type="component" value="Unassembled WGS sequence"/>
</dbReference>
<reference evidence="1 2" key="1">
    <citation type="submission" date="2015-04" db="EMBL/GenBank/DDBJ databases">
        <authorList>
            <person name="Cao L."/>
            <person name="Gao C.H."/>
        </authorList>
    </citation>
    <scope>NUCLEOTIDE SEQUENCE [LARGE SCALE GENOMIC DNA]</scope>
    <source>
        <strain evidence="1 2">SH3</strain>
    </source>
</reference>
<dbReference type="EMBL" id="CVOU01000021">
    <property type="protein sequence ID" value="CRI29274.1"/>
    <property type="molecule type" value="Genomic_DNA"/>
</dbReference>
<evidence type="ECO:0000313" key="2">
    <source>
        <dbReference type="Proteomes" id="UP000236509"/>
    </source>
</evidence>
<proteinExistence type="predicted"/>